<accession>A0AAJ6IE75</accession>
<evidence type="ECO:0000256" key="1">
    <source>
        <dbReference type="SAM" id="SignalP"/>
    </source>
</evidence>
<evidence type="ECO:0000259" key="2">
    <source>
        <dbReference type="Pfam" id="PF14730"/>
    </source>
</evidence>
<dbReference type="Pfam" id="PF14730">
    <property type="entry name" value="DUF4468"/>
    <property type="match status" value="1"/>
</dbReference>
<dbReference type="Proteomes" id="UP001244586">
    <property type="component" value="Chromosome"/>
</dbReference>
<name>A0AAJ6IE75_ACIJO</name>
<keyword evidence="4" id="KW-1185">Reference proteome</keyword>
<dbReference type="PROSITE" id="PS51257">
    <property type="entry name" value="PROKAR_LIPOPROTEIN"/>
    <property type="match status" value="1"/>
</dbReference>
<dbReference type="EMBL" id="CP121776">
    <property type="protein sequence ID" value="WMG19288.1"/>
    <property type="molecule type" value="Genomic_DNA"/>
</dbReference>
<gene>
    <name evidence="3" type="ORF">QBJ73_06955</name>
</gene>
<organism evidence="3 4">
    <name type="scientific">Acinetobacter johnsonii</name>
    <dbReference type="NCBI Taxonomy" id="40214"/>
    <lineage>
        <taxon>Bacteria</taxon>
        <taxon>Pseudomonadati</taxon>
        <taxon>Pseudomonadota</taxon>
        <taxon>Gammaproteobacteria</taxon>
        <taxon>Moraxellales</taxon>
        <taxon>Moraxellaceae</taxon>
        <taxon>Acinetobacter</taxon>
    </lineage>
</organism>
<evidence type="ECO:0000313" key="4">
    <source>
        <dbReference type="Proteomes" id="UP001244586"/>
    </source>
</evidence>
<dbReference type="AlphaFoldDB" id="A0AAJ6IE75"/>
<dbReference type="InterPro" id="IPR027823">
    <property type="entry name" value="DUF4468"/>
</dbReference>
<dbReference type="RefSeq" id="WP_308469585.1">
    <property type="nucleotide sequence ID" value="NZ_CP121776.1"/>
</dbReference>
<proteinExistence type="predicted"/>
<protein>
    <submittedName>
        <fullName evidence="3">DUF4468 domain-containing protein</fullName>
    </submittedName>
</protein>
<feature type="chain" id="PRO_5042510789" evidence="1">
    <location>
        <begin position="21"/>
        <end position="168"/>
    </location>
</feature>
<reference evidence="3 4" key="1">
    <citation type="submission" date="2023-04" db="EMBL/GenBank/DDBJ databases">
        <title>Acinetobacter johnsonii isolate AYTCM encoding NDM-1, OXA-58 and PER-1.</title>
        <authorList>
            <person name="Tian C."/>
            <person name="Wang S."/>
            <person name="Fan X."/>
            <person name="Xia D."/>
        </authorList>
    </citation>
    <scope>NUCLEOTIDE SEQUENCE [LARGE SCALE GENOMIC DNA]</scope>
    <source>
        <strain evidence="3 4">AYTCM</strain>
    </source>
</reference>
<keyword evidence="1" id="KW-0732">Signal</keyword>
<evidence type="ECO:0000313" key="3">
    <source>
        <dbReference type="EMBL" id="WMG19288.1"/>
    </source>
</evidence>
<feature type="signal peptide" evidence="1">
    <location>
        <begin position="1"/>
        <end position="20"/>
    </location>
</feature>
<sequence length="168" mass="18678">MKRVLLAGILGLTLSLSGCITVPDAKTITENAYKSYSEVVDLQGQSQDVIFESSKIWIAKKFVSANNVIQYADKNTGRIIGKGNFSLNCPADVKGMTCIAYTSTKAEFTLEIEVKDNRARLTFSDIHQAVNNYPFFEEKSKKVLDEQLKGLVQDYKQAVLISKQAGDW</sequence>
<feature type="domain" description="DUF4468" evidence="2">
    <location>
        <begin position="36"/>
        <end position="127"/>
    </location>
</feature>
<dbReference type="Gene3D" id="3.30.530.80">
    <property type="match status" value="1"/>
</dbReference>